<dbReference type="PANTHER" id="PTHR30629:SF2">
    <property type="entry name" value="PROPHAGE INTEGRASE INTS-RELATED"/>
    <property type="match status" value="1"/>
</dbReference>
<dbReference type="RefSeq" id="WP_161838182.1">
    <property type="nucleotide sequence ID" value="NZ_CP048000.1"/>
</dbReference>
<keyword evidence="7" id="KW-1185">Reference proteome</keyword>
<organism evidence="6 7">
    <name type="scientific">Anaerocolumna sedimenticola</name>
    <dbReference type="NCBI Taxonomy" id="2696063"/>
    <lineage>
        <taxon>Bacteria</taxon>
        <taxon>Bacillati</taxon>
        <taxon>Bacillota</taxon>
        <taxon>Clostridia</taxon>
        <taxon>Lachnospirales</taxon>
        <taxon>Lachnospiraceae</taxon>
        <taxon>Anaerocolumna</taxon>
    </lineage>
</organism>
<dbReference type="PANTHER" id="PTHR30629">
    <property type="entry name" value="PROPHAGE INTEGRASE"/>
    <property type="match status" value="1"/>
</dbReference>
<gene>
    <name evidence="6" type="ORF">Ana3638_11715</name>
</gene>
<dbReference type="GO" id="GO:0006310">
    <property type="term" value="P:DNA recombination"/>
    <property type="evidence" value="ECO:0007669"/>
    <property type="project" value="UniProtKB-KW"/>
</dbReference>
<reference evidence="6 7" key="1">
    <citation type="submission" date="2020-01" db="EMBL/GenBank/DDBJ databases">
        <title>Genome analysis of Anaerocolumna sp. CBA3638.</title>
        <authorList>
            <person name="Kim J."/>
            <person name="Roh S.W."/>
        </authorList>
    </citation>
    <scope>NUCLEOTIDE SEQUENCE [LARGE SCALE GENOMIC DNA]</scope>
    <source>
        <strain evidence="6 7">CBA3638</strain>
    </source>
</reference>
<dbReference type="InterPro" id="IPR053876">
    <property type="entry name" value="Phage_int_M"/>
</dbReference>
<keyword evidence="3" id="KW-0238">DNA-binding</keyword>
<keyword evidence="4" id="KW-0233">DNA recombination</keyword>
<sequence length="287" mass="33141">MAEKLKKRKDGRYAKQVTVGLKNGKPVKKTVYGKTIKEVEKNYRELMLLIDKGVVLDNRGITVKELRKEWYRIKKEGKVKRNTECAYSSIMKRIDAAIGDMKVKDVTMYTIESLLSDTQKEGLYKTSDSILIMLKAIFDYAIQNDIIARNPCKGLTVKYDEKTKRVLTEEEKENINNASGLKDREKVFLLLMRYTGMRRGEIFSLTRSDIDKKHMSIRINKTLIDNNGKPYVQENTKTEAGKRNVPILLPLAKPLFEYINSIDTEYLFLNRNGNLMAVNSKIISLIR</sequence>
<accession>A0A6P1TM37</accession>
<evidence type="ECO:0000256" key="3">
    <source>
        <dbReference type="ARBA" id="ARBA00023125"/>
    </source>
</evidence>
<evidence type="ECO:0000313" key="7">
    <source>
        <dbReference type="Proteomes" id="UP000464314"/>
    </source>
</evidence>
<evidence type="ECO:0000313" key="6">
    <source>
        <dbReference type="EMBL" id="QHQ61357.1"/>
    </source>
</evidence>
<protein>
    <submittedName>
        <fullName evidence="6">Tyrosine-type recombinase/integrase</fullName>
    </submittedName>
</protein>
<comment type="similarity">
    <text evidence="1">Belongs to the 'phage' integrase family.</text>
</comment>
<dbReference type="KEGG" id="anr:Ana3638_11715"/>
<dbReference type="Proteomes" id="UP000464314">
    <property type="component" value="Chromosome"/>
</dbReference>
<dbReference type="Gene3D" id="1.10.443.10">
    <property type="entry name" value="Intergrase catalytic core"/>
    <property type="match status" value="1"/>
</dbReference>
<feature type="domain" description="Tyr recombinase" evidence="5">
    <location>
        <begin position="162"/>
        <end position="287"/>
    </location>
</feature>
<dbReference type="EMBL" id="CP048000">
    <property type="protein sequence ID" value="QHQ61357.1"/>
    <property type="molecule type" value="Genomic_DNA"/>
</dbReference>
<proteinExistence type="inferred from homology"/>
<dbReference type="InterPro" id="IPR010998">
    <property type="entry name" value="Integrase_recombinase_N"/>
</dbReference>
<dbReference type="InterPro" id="IPR013762">
    <property type="entry name" value="Integrase-like_cat_sf"/>
</dbReference>
<dbReference type="InterPro" id="IPR050808">
    <property type="entry name" value="Phage_Integrase"/>
</dbReference>
<dbReference type="Pfam" id="PF00589">
    <property type="entry name" value="Phage_integrase"/>
    <property type="match status" value="1"/>
</dbReference>
<dbReference type="InterPro" id="IPR002104">
    <property type="entry name" value="Integrase_catalytic"/>
</dbReference>
<evidence type="ECO:0000256" key="4">
    <source>
        <dbReference type="ARBA" id="ARBA00023172"/>
    </source>
</evidence>
<dbReference type="Pfam" id="PF22022">
    <property type="entry name" value="Phage_int_M"/>
    <property type="match status" value="1"/>
</dbReference>
<dbReference type="AlphaFoldDB" id="A0A6P1TM37"/>
<evidence type="ECO:0000259" key="5">
    <source>
        <dbReference type="PROSITE" id="PS51898"/>
    </source>
</evidence>
<dbReference type="GO" id="GO:0003677">
    <property type="term" value="F:DNA binding"/>
    <property type="evidence" value="ECO:0007669"/>
    <property type="project" value="UniProtKB-KW"/>
</dbReference>
<keyword evidence="2" id="KW-0229">DNA integration</keyword>
<name>A0A6P1TM37_9FIRM</name>
<dbReference type="PROSITE" id="PS51898">
    <property type="entry name" value="TYR_RECOMBINASE"/>
    <property type="match status" value="1"/>
</dbReference>
<evidence type="ECO:0000256" key="1">
    <source>
        <dbReference type="ARBA" id="ARBA00008857"/>
    </source>
</evidence>
<dbReference type="SUPFAM" id="SSF56349">
    <property type="entry name" value="DNA breaking-rejoining enzymes"/>
    <property type="match status" value="1"/>
</dbReference>
<dbReference type="GO" id="GO:0015074">
    <property type="term" value="P:DNA integration"/>
    <property type="evidence" value="ECO:0007669"/>
    <property type="project" value="UniProtKB-KW"/>
</dbReference>
<dbReference type="Gene3D" id="1.10.150.130">
    <property type="match status" value="1"/>
</dbReference>
<evidence type="ECO:0000256" key="2">
    <source>
        <dbReference type="ARBA" id="ARBA00022908"/>
    </source>
</evidence>
<dbReference type="InterPro" id="IPR011010">
    <property type="entry name" value="DNA_brk_join_enz"/>
</dbReference>